<dbReference type="InterPro" id="IPR001241">
    <property type="entry name" value="Topo_IIA"/>
</dbReference>
<dbReference type="GO" id="GO:0006265">
    <property type="term" value="P:DNA topological change"/>
    <property type="evidence" value="ECO:0007669"/>
    <property type="project" value="InterPro"/>
</dbReference>
<dbReference type="Proteomes" id="UP001253193">
    <property type="component" value="Unassembled WGS sequence"/>
</dbReference>
<dbReference type="GO" id="GO:0046872">
    <property type="term" value="F:metal ion binding"/>
    <property type="evidence" value="ECO:0007669"/>
    <property type="project" value="UniProtKB-KW"/>
</dbReference>
<dbReference type="InterPro" id="IPR013760">
    <property type="entry name" value="Topo_IIA-like_dom_sf"/>
</dbReference>
<dbReference type="CDD" id="cd16928">
    <property type="entry name" value="HATPase_GyrB-like"/>
    <property type="match status" value="1"/>
</dbReference>
<dbReference type="Gene3D" id="3.30.565.10">
    <property type="entry name" value="Histidine kinase-like ATPase, C-terminal domain"/>
    <property type="match status" value="1"/>
</dbReference>
<dbReference type="InterPro" id="IPR002288">
    <property type="entry name" value="DNA_gyrase_B_C"/>
</dbReference>
<dbReference type="GO" id="GO:0005524">
    <property type="term" value="F:ATP binding"/>
    <property type="evidence" value="ECO:0007669"/>
    <property type="project" value="UniProtKB-KW"/>
</dbReference>
<comment type="cofactor">
    <cofactor evidence="2">
        <name>Mg(2+)</name>
        <dbReference type="ChEBI" id="CHEBI:18420"/>
    </cofactor>
</comment>
<keyword evidence="11" id="KW-0067">ATP-binding</keyword>
<evidence type="ECO:0000313" key="11">
    <source>
        <dbReference type="EMBL" id="MDS1820887.1"/>
    </source>
</evidence>
<evidence type="ECO:0000259" key="10">
    <source>
        <dbReference type="PROSITE" id="PS50880"/>
    </source>
</evidence>
<comment type="catalytic activity">
    <reaction evidence="1">
        <text>ATP-dependent breakage, passage and rejoining of double-stranded DNA.</text>
        <dbReference type="EC" id="5.6.2.2"/>
    </reaction>
</comment>
<evidence type="ECO:0000256" key="1">
    <source>
        <dbReference type="ARBA" id="ARBA00000185"/>
    </source>
</evidence>
<keyword evidence="11" id="KW-0547">Nucleotide-binding</keyword>
<organism evidence="11 12">
    <name type="scientific">Vibrio parahaemolyticus</name>
    <dbReference type="NCBI Taxonomy" id="670"/>
    <lineage>
        <taxon>Bacteria</taxon>
        <taxon>Pseudomonadati</taxon>
        <taxon>Pseudomonadota</taxon>
        <taxon>Gammaproteobacteria</taxon>
        <taxon>Vibrionales</taxon>
        <taxon>Vibrionaceae</taxon>
        <taxon>Vibrio</taxon>
    </lineage>
</organism>
<dbReference type="Pfam" id="PF02518">
    <property type="entry name" value="HATPase_c"/>
    <property type="match status" value="1"/>
</dbReference>
<dbReference type="InterPro" id="IPR036890">
    <property type="entry name" value="HATPase_C_sf"/>
</dbReference>
<dbReference type="InterPro" id="IPR014721">
    <property type="entry name" value="Ribsml_uS5_D2-typ_fold_subgr"/>
</dbReference>
<dbReference type="SMART" id="SM00387">
    <property type="entry name" value="HATPase_c"/>
    <property type="match status" value="1"/>
</dbReference>
<dbReference type="PRINTS" id="PR01159">
    <property type="entry name" value="DNAGYRASEB"/>
</dbReference>
<dbReference type="SUPFAM" id="SSF56719">
    <property type="entry name" value="Type II DNA topoisomerase"/>
    <property type="match status" value="1"/>
</dbReference>
<dbReference type="Pfam" id="PF00986">
    <property type="entry name" value="DNA_gyraseB_C"/>
    <property type="match status" value="1"/>
</dbReference>
<sequence length="671" mass="75227">MTIYNGDSMDTLQGLDPVRKRPGMYIGSTDGDGVRHCFVEIIDNAIDEAISGYCDTINVTFEDNGYISIEDNGRGIPVDINTKAGMSAAILVYTNLHSGGKFENKNYKYSGGLHGVGSSVVNALSSHLELTIKRDGKVHYIEFINGGQLTDSNFPRIIGECDPEDTGTKVRYKLDASHFQGAISANDWEISSSWLETYLFERAAITENLKITLDYKGSKSSYEAKNGLADLLNIPEYSEASTPIMREPLMFSDEGIYKGQRQVWDELNNKFKTDANNKPIRESYTEEIEVRFAFLAQDKLSPPQPKTFLNNIRTKNHGKHYDGFCNGYSEAVRNYAVDRLKIDHKILNEDIMSGCQLSLLVFAKDVEFKGQTKDQVTSSKVSTVGSALTKEFFSRWLDANPASAKLIVDKSIRAAKQREANAKAKEEEDKAEVGTLGENLTGVLTNCTQRNLEETELFIVEGNSAGGTAKNARCKKTQAILPLRGKILNTYKSDVKKALRSKQIRILASAIGTGLGDDFDYSKLRFGKIIPLTDADVDGAHIQLLFTAFMYKYMPELIKKGHLFIAETPLYKLEKKGANKQVVYIKNDAEFEARYPNGIPSGWERNRFKGLGEMNPNQLKETAMNPETRTLKQVIYDEQDAERYTQTFDDLMGDDPSKRFEFIKHNVNFSE</sequence>
<keyword evidence="7" id="KW-0799">Topoisomerase</keyword>
<evidence type="ECO:0000313" key="12">
    <source>
        <dbReference type="Proteomes" id="UP001253193"/>
    </source>
</evidence>
<dbReference type="InterPro" id="IPR006171">
    <property type="entry name" value="TOPRIM_dom"/>
</dbReference>
<dbReference type="Gene3D" id="3.30.230.10">
    <property type="match status" value="1"/>
</dbReference>
<dbReference type="PRINTS" id="PR00418">
    <property type="entry name" value="TPI2FAMILY"/>
</dbReference>
<evidence type="ECO:0000256" key="3">
    <source>
        <dbReference type="ARBA" id="ARBA00012895"/>
    </source>
</evidence>
<name>A0AAW8PXB9_VIBPH</name>
<dbReference type="EMBL" id="JAUHGG010000003">
    <property type="protein sequence ID" value="MDS1820887.1"/>
    <property type="molecule type" value="Genomic_DNA"/>
</dbReference>
<dbReference type="RefSeq" id="WP_311019668.1">
    <property type="nucleotide sequence ID" value="NZ_JAUHGG010000003.1"/>
</dbReference>
<dbReference type="Gene3D" id="3.40.50.670">
    <property type="match status" value="1"/>
</dbReference>
<dbReference type="InterPro" id="IPR020568">
    <property type="entry name" value="Ribosomal_Su5_D2-typ_SF"/>
</dbReference>
<proteinExistence type="predicted"/>
<comment type="caution">
    <text evidence="11">The sequence shown here is derived from an EMBL/GenBank/DDBJ whole genome shotgun (WGS) entry which is preliminary data.</text>
</comment>
<dbReference type="AlphaFoldDB" id="A0AAW8PXB9"/>
<evidence type="ECO:0000256" key="7">
    <source>
        <dbReference type="ARBA" id="ARBA00023029"/>
    </source>
</evidence>
<evidence type="ECO:0000256" key="5">
    <source>
        <dbReference type="ARBA" id="ARBA00022723"/>
    </source>
</evidence>
<dbReference type="InterPro" id="IPR013759">
    <property type="entry name" value="Topo_IIA_B_C"/>
</dbReference>
<dbReference type="InterPro" id="IPR003594">
    <property type="entry name" value="HATPase_dom"/>
</dbReference>
<dbReference type="SMART" id="SM00433">
    <property type="entry name" value="TOP2c"/>
    <property type="match status" value="1"/>
</dbReference>
<feature type="domain" description="Toprim" evidence="10">
    <location>
        <begin position="455"/>
        <end position="569"/>
    </location>
</feature>
<dbReference type="InterPro" id="IPR013506">
    <property type="entry name" value="Topo_IIA_bsu_dom2"/>
</dbReference>
<dbReference type="PROSITE" id="PS00177">
    <property type="entry name" value="TOPOISOMERASE_II"/>
    <property type="match status" value="1"/>
</dbReference>
<evidence type="ECO:0000256" key="2">
    <source>
        <dbReference type="ARBA" id="ARBA00001946"/>
    </source>
</evidence>
<keyword evidence="6" id="KW-0460">Magnesium</keyword>
<protein>
    <recommendedName>
        <fullName evidence="4">DNA gyrase subunit B</fullName>
        <ecNumber evidence="3">5.6.2.2</ecNumber>
    </recommendedName>
</protein>
<keyword evidence="8" id="KW-0238">DNA-binding</keyword>
<evidence type="ECO:0000256" key="4">
    <source>
        <dbReference type="ARBA" id="ARBA00019166"/>
    </source>
</evidence>
<dbReference type="Pfam" id="PF00204">
    <property type="entry name" value="DNA_gyraseB"/>
    <property type="match status" value="1"/>
</dbReference>
<dbReference type="PROSITE" id="PS50880">
    <property type="entry name" value="TOPRIM"/>
    <property type="match status" value="1"/>
</dbReference>
<keyword evidence="5" id="KW-0479">Metal-binding</keyword>
<dbReference type="Pfam" id="PF01751">
    <property type="entry name" value="Toprim"/>
    <property type="match status" value="1"/>
</dbReference>
<dbReference type="InterPro" id="IPR000565">
    <property type="entry name" value="Topo_IIA_B"/>
</dbReference>
<evidence type="ECO:0000256" key="6">
    <source>
        <dbReference type="ARBA" id="ARBA00022842"/>
    </source>
</evidence>
<gene>
    <name evidence="11" type="ORF">QX249_09485</name>
</gene>
<dbReference type="SUPFAM" id="SSF54211">
    <property type="entry name" value="Ribosomal protein S5 domain 2-like"/>
    <property type="match status" value="1"/>
</dbReference>
<dbReference type="EC" id="5.6.2.2" evidence="3"/>
<dbReference type="PANTHER" id="PTHR45866">
    <property type="entry name" value="DNA GYRASE/TOPOISOMERASE SUBUNIT B"/>
    <property type="match status" value="1"/>
</dbReference>
<accession>A0AAW8PXB9</accession>
<evidence type="ECO:0000256" key="9">
    <source>
        <dbReference type="ARBA" id="ARBA00023235"/>
    </source>
</evidence>
<evidence type="ECO:0000256" key="8">
    <source>
        <dbReference type="ARBA" id="ARBA00023125"/>
    </source>
</evidence>
<dbReference type="GO" id="GO:0003918">
    <property type="term" value="F:DNA topoisomerase type II (double strand cut, ATP-hydrolyzing) activity"/>
    <property type="evidence" value="ECO:0007669"/>
    <property type="project" value="UniProtKB-EC"/>
</dbReference>
<keyword evidence="9" id="KW-0413">Isomerase</keyword>
<reference evidence="11" key="1">
    <citation type="submission" date="2023-06" db="EMBL/GenBank/DDBJ databases">
        <title>Genomic Diversity of Vibrio spp. and Metagenomic Analysis of Pathogens in Florida Gulf Coastal Waters Following Hurricane Ian.</title>
        <authorList>
            <person name="Brumfield K.D."/>
        </authorList>
    </citation>
    <scope>NUCLEOTIDE SEQUENCE</scope>
    <source>
        <strain evidence="11">WBS2B-138</strain>
    </source>
</reference>
<dbReference type="PANTHER" id="PTHR45866:SF4">
    <property type="entry name" value="DNA TOPOISOMERASE 4 SUBUNIT B"/>
    <property type="match status" value="1"/>
</dbReference>
<dbReference type="InterPro" id="IPR018522">
    <property type="entry name" value="TopoIIA_CS"/>
</dbReference>
<dbReference type="SUPFAM" id="SSF55874">
    <property type="entry name" value="ATPase domain of HSP90 chaperone/DNA topoisomerase II/histidine kinase"/>
    <property type="match status" value="1"/>
</dbReference>
<dbReference type="GO" id="GO:0003677">
    <property type="term" value="F:DNA binding"/>
    <property type="evidence" value="ECO:0007669"/>
    <property type="project" value="UniProtKB-KW"/>
</dbReference>